<proteinExistence type="predicted"/>
<dbReference type="Proteomes" id="UP001165685">
    <property type="component" value="Unassembled WGS sequence"/>
</dbReference>
<dbReference type="InterPro" id="IPR002716">
    <property type="entry name" value="PIN_dom"/>
</dbReference>
<dbReference type="Pfam" id="PF01850">
    <property type="entry name" value="PIN"/>
    <property type="match status" value="1"/>
</dbReference>
<evidence type="ECO:0000313" key="6">
    <source>
        <dbReference type="EMBL" id="MDA2803737.1"/>
    </source>
</evidence>
<accession>A0ABT4TGA8</accession>
<dbReference type="RefSeq" id="WP_270676218.1">
    <property type="nucleotide sequence ID" value="NZ_JAQFWP010000005.1"/>
</dbReference>
<reference evidence="6" key="1">
    <citation type="submission" date="2023-01" db="EMBL/GenBank/DDBJ databases">
        <title>Draft genome sequence of Nocardiopsis sp. LSu2-4 isolated from halophytes.</title>
        <authorList>
            <person name="Duangmal K."/>
            <person name="Chantavorakit T."/>
        </authorList>
    </citation>
    <scope>NUCLEOTIDE SEQUENCE</scope>
    <source>
        <strain evidence="6">LSu2-4</strain>
    </source>
</reference>
<evidence type="ECO:0000256" key="2">
    <source>
        <dbReference type="ARBA" id="ARBA00022723"/>
    </source>
</evidence>
<feature type="domain" description="PIN" evidence="5">
    <location>
        <begin position="6"/>
        <end position="128"/>
    </location>
</feature>
<keyword evidence="4" id="KW-0460">Magnesium</keyword>
<dbReference type="InterPro" id="IPR029060">
    <property type="entry name" value="PIN-like_dom_sf"/>
</dbReference>
<protein>
    <submittedName>
        <fullName evidence="6">PIN domain-containing protein</fullName>
    </submittedName>
</protein>
<name>A0ABT4TGA8_9ACTN</name>
<organism evidence="6 7">
    <name type="scientific">Nocardiopsis suaedae</name>
    <dbReference type="NCBI Taxonomy" id="3018444"/>
    <lineage>
        <taxon>Bacteria</taxon>
        <taxon>Bacillati</taxon>
        <taxon>Actinomycetota</taxon>
        <taxon>Actinomycetes</taxon>
        <taxon>Streptosporangiales</taxon>
        <taxon>Nocardiopsidaceae</taxon>
        <taxon>Nocardiopsis</taxon>
    </lineage>
</organism>
<gene>
    <name evidence="6" type="ORF">O4U47_04375</name>
</gene>
<evidence type="ECO:0000256" key="1">
    <source>
        <dbReference type="ARBA" id="ARBA00022722"/>
    </source>
</evidence>
<evidence type="ECO:0000313" key="7">
    <source>
        <dbReference type="Proteomes" id="UP001165685"/>
    </source>
</evidence>
<keyword evidence="7" id="KW-1185">Reference proteome</keyword>
<evidence type="ECO:0000256" key="3">
    <source>
        <dbReference type="ARBA" id="ARBA00022801"/>
    </source>
</evidence>
<keyword evidence="2" id="KW-0479">Metal-binding</keyword>
<evidence type="ECO:0000259" key="5">
    <source>
        <dbReference type="Pfam" id="PF01850"/>
    </source>
</evidence>
<dbReference type="EMBL" id="JAQFWP010000005">
    <property type="protein sequence ID" value="MDA2803737.1"/>
    <property type="molecule type" value="Genomic_DNA"/>
</dbReference>
<evidence type="ECO:0000256" key="4">
    <source>
        <dbReference type="ARBA" id="ARBA00022842"/>
    </source>
</evidence>
<dbReference type="SUPFAM" id="SSF88723">
    <property type="entry name" value="PIN domain-like"/>
    <property type="match status" value="1"/>
</dbReference>
<keyword evidence="1" id="KW-0540">Nuclease</keyword>
<dbReference type="Gene3D" id="3.40.50.1010">
    <property type="entry name" value="5'-nuclease"/>
    <property type="match status" value="1"/>
</dbReference>
<comment type="caution">
    <text evidence="6">The sequence shown here is derived from an EMBL/GenBank/DDBJ whole genome shotgun (WGS) entry which is preliminary data.</text>
</comment>
<sequence>MIVIGDTSGIISAFDRRSTDASGCQTVLDEAGLVLVSPLVLAEVDHMARARFGSSARTEIMAMITTQTRKLRYHIPDIHLGLLGTAQAVQRRYRSLDLDLADAVNVALAAEYRTDAILTLDHRDFRAVVPLSPHKAFRLFPDDLDAP</sequence>
<keyword evidence="3" id="KW-0378">Hydrolase</keyword>